<feature type="active site" description="Charge relay system" evidence="5 6">
    <location>
        <position position="364"/>
    </location>
</feature>
<keyword evidence="10" id="KW-1185">Reference proteome</keyword>
<feature type="active site" description="Charge relay system" evidence="5 6">
    <location>
        <position position="211"/>
    </location>
</feature>
<evidence type="ECO:0000256" key="5">
    <source>
        <dbReference type="PIRSR" id="PIRSR615500-1"/>
    </source>
</evidence>
<proteinExistence type="inferred from homology"/>
<dbReference type="InterPro" id="IPR036852">
    <property type="entry name" value="Peptidase_S8/S53_dom_sf"/>
</dbReference>
<dbReference type="EMBL" id="FOIS01000003">
    <property type="protein sequence ID" value="SEW16010.1"/>
    <property type="molecule type" value="Genomic_DNA"/>
</dbReference>
<comment type="similarity">
    <text evidence="1 6">Belongs to the peptidase S8 family.</text>
</comment>
<dbReference type="Pfam" id="PF00082">
    <property type="entry name" value="Peptidase_S8"/>
    <property type="match status" value="1"/>
</dbReference>
<keyword evidence="3 6" id="KW-0378">Hydrolase</keyword>
<dbReference type="eggNOG" id="arCOG00702">
    <property type="taxonomic scope" value="Archaea"/>
</dbReference>
<dbReference type="Gene3D" id="2.60.120.380">
    <property type="match status" value="1"/>
</dbReference>
<dbReference type="Proteomes" id="UP000183275">
    <property type="component" value="Unassembled WGS sequence"/>
</dbReference>
<dbReference type="PANTHER" id="PTHR43806">
    <property type="entry name" value="PEPTIDASE S8"/>
    <property type="match status" value="1"/>
</dbReference>
<feature type="region of interest" description="Disordered" evidence="7">
    <location>
        <begin position="409"/>
        <end position="448"/>
    </location>
</feature>
<dbReference type="GO" id="GO:0004252">
    <property type="term" value="F:serine-type endopeptidase activity"/>
    <property type="evidence" value="ECO:0007669"/>
    <property type="project" value="UniProtKB-UniRule"/>
</dbReference>
<dbReference type="InterPro" id="IPR023828">
    <property type="entry name" value="Peptidase_S8_Ser-AS"/>
</dbReference>
<dbReference type="SUPFAM" id="SSF52743">
    <property type="entry name" value="Subtilisin-like"/>
    <property type="match status" value="1"/>
</dbReference>
<feature type="domain" description="Peptidase S8/S53" evidence="8">
    <location>
        <begin position="165"/>
        <end position="410"/>
    </location>
</feature>
<feature type="active site" description="Charge relay system" evidence="5 6">
    <location>
        <position position="173"/>
    </location>
</feature>
<reference evidence="10" key="1">
    <citation type="submission" date="2016-10" db="EMBL/GenBank/DDBJ databases">
        <authorList>
            <person name="Varghese N."/>
        </authorList>
    </citation>
    <scope>NUCLEOTIDE SEQUENCE [LARGE SCALE GENOMIC DNA]</scope>
    <source>
        <strain evidence="10">CGMCC 1.12284</strain>
    </source>
</reference>
<dbReference type="RefSeq" id="WP_049992101.1">
    <property type="nucleotide sequence ID" value="NZ_FOIS01000003.1"/>
</dbReference>
<name>A0A1I0PNQ3_9EURY</name>
<evidence type="ECO:0000256" key="7">
    <source>
        <dbReference type="SAM" id="MobiDB-lite"/>
    </source>
</evidence>
<dbReference type="AlphaFoldDB" id="A0A1I0PNQ3"/>
<dbReference type="GO" id="GO:0006508">
    <property type="term" value="P:proteolysis"/>
    <property type="evidence" value="ECO:0007669"/>
    <property type="project" value="UniProtKB-KW"/>
</dbReference>
<dbReference type="InterPro" id="IPR050131">
    <property type="entry name" value="Peptidase_S8_subtilisin-like"/>
</dbReference>
<dbReference type="InterPro" id="IPR022398">
    <property type="entry name" value="Peptidase_S8_His-AS"/>
</dbReference>
<evidence type="ECO:0000256" key="2">
    <source>
        <dbReference type="ARBA" id="ARBA00022670"/>
    </source>
</evidence>
<evidence type="ECO:0000256" key="3">
    <source>
        <dbReference type="ARBA" id="ARBA00022801"/>
    </source>
</evidence>
<dbReference type="PROSITE" id="PS00137">
    <property type="entry name" value="SUBTILASE_HIS"/>
    <property type="match status" value="1"/>
</dbReference>
<keyword evidence="4 6" id="KW-0720">Serine protease</keyword>
<sequence>MSRDDSLDRGRRTVLKGAGALGALLGAGPVGGTDRGLNPERKRGRGPKRNPGRERGPETEEVLVGVHSDVADVHGRVRGITPNVASVARANDSLKYATVEFPPQVSDQVRRNFSKTVAAAEGLSYVEENAALQQFYTPNDPYYDDQYAPQQVNCEAAWETTLGDDDVVVSVVDQGIQYDHPDLEPTMDARIGEDFVGDDGDPYPVNAGENHGTHVGGIAVGATDNGTGHAGISNCSALSARALDDAGSGSVADIADAIQWSADAGADVITLSLGSPTHSETLANACEYAAARGSLLVGAAGNDFGGNVAYPAAYNEVLAVSSLDESESLSEFSNTGPEIDLAAPGSGVLSAVPFDEYGRLSGTSMAAPVVAGVAGLVRSAYPDVSADRLREHLRATAVDVGLAAEQQGAGRVDAAAAVNTPPGETTGDETDGTDETDETDEPLSGACGDEAVSARVDGYLTSGGWSDADAYRYSLHTADPCAATVALDGPADATFDLYLTRDGRRPSRWDYDEASAGAGSDEEISVSLSGGEELGILVVAESGSGDYALTIDELGR</sequence>
<dbReference type="InterPro" id="IPR000209">
    <property type="entry name" value="Peptidase_S8/S53_dom"/>
</dbReference>
<dbReference type="PROSITE" id="PS00138">
    <property type="entry name" value="SUBTILASE_SER"/>
    <property type="match status" value="1"/>
</dbReference>
<feature type="compositionally biased region" description="Acidic residues" evidence="7">
    <location>
        <begin position="426"/>
        <end position="441"/>
    </location>
</feature>
<dbReference type="Gene3D" id="3.40.50.200">
    <property type="entry name" value="Peptidase S8/S53 domain"/>
    <property type="match status" value="1"/>
</dbReference>
<keyword evidence="2 6" id="KW-0645">Protease</keyword>
<feature type="region of interest" description="Disordered" evidence="7">
    <location>
        <begin position="22"/>
        <end position="60"/>
    </location>
</feature>
<evidence type="ECO:0000313" key="9">
    <source>
        <dbReference type="EMBL" id="SEW16010.1"/>
    </source>
</evidence>
<dbReference type="InterPro" id="IPR015500">
    <property type="entry name" value="Peptidase_S8_subtilisin-rel"/>
</dbReference>
<dbReference type="OrthoDB" id="27270at2157"/>
<dbReference type="PROSITE" id="PS51892">
    <property type="entry name" value="SUBTILASE"/>
    <property type="match status" value="1"/>
</dbReference>
<evidence type="ECO:0000256" key="6">
    <source>
        <dbReference type="PROSITE-ProRule" id="PRU01240"/>
    </source>
</evidence>
<evidence type="ECO:0000313" key="10">
    <source>
        <dbReference type="Proteomes" id="UP000183275"/>
    </source>
</evidence>
<dbReference type="PANTHER" id="PTHR43806:SF11">
    <property type="entry name" value="CEREVISIN-RELATED"/>
    <property type="match status" value="1"/>
</dbReference>
<dbReference type="PRINTS" id="PR00723">
    <property type="entry name" value="SUBTILISIN"/>
</dbReference>
<dbReference type="PROSITE" id="PS51318">
    <property type="entry name" value="TAT"/>
    <property type="match status" value="1"/>
</dbReference>
<protein>
    <submittedName>
        <fullName evidence="9">Serine protease</fullName>
    </submittedName>
</protein>
<dbReference type="InterPro" id="IPR006311">
    <property type="entry name" value="TAT_signal"/>
</dbReference>
<organism evidence="9 10">
    <name type="scientific">Natrinema salifodinae</name>
    <dbReference type="NCBI Taxonomy" id="1202768"/>
    <lineage>
        <taxon>Archaea</taxon>
        <taxon>Methanobacteriati</taxon>
        <taxon>Methanobacteriota</taxon>
        <taxon>Stenosarchaea group</taxon>
        <taxon>Halobacteria</taxon>
        <taxon>Halobacteriales</taxon>
        <taxon>Natrialbaceae</taxon>
        <taxon>Natrinema</taxon>
    </lineage>
</organism>
<evidence type="ECO:0000256" key="4">
    <source>
        <dbReference type="ARBA" id="ARBA00022825"/>
    </source>
</evidence>
<dbReference type="STRING" id="1202768.SAMN05216285_2766"/>
<accession>A0A1I0PNQ3</accession>
<evidence type="ECO:0000259" key="8">
    <source>
        <dbReference type="Pfam" id="PF00082"/>
    </source>
</evidence>
<evidence type="ECO:0000256" key="1">
    <source>
        <dbReference type="ARBA" id="ARBA00011073"/>
    </source>
</evidence>
<gene>
    <name evidence="9" type="ORF">SAMN05216285_2766</name>
</gene>